<dbReference type="PaxDb" id="65489-OBART11G05070.1"/>
<dbReference type="PANTHER" id="PTHR24186">
    <property type="entry name" value="PROTEIN PHOSPHATASE 1 REGULATORY SUBUNIT"/>
    <property type="match status" value="1"/>
</dbReference>
<keyword evidence="1" id="KW-0677">Repeat</keyword>
<evidence type="ECO:0000256" key="2">
    <source>
        <dbReference type="ARBA" id="ARBA00023043"/>
    </source>
</evidence>
<keyword evidence="4" id="KW-1185">Reference proteome</keyword>
<name>A0A0D3HIZ0_9ORYZ</name>
<dbReference type="InterPro" id="IPR036770">
    <property type="entry name" value="Ankyrin_rpt-contain_sf"/>
</dbReference>
<dbReference type="SUPFAM" id="SSF48403">
    <property type="entry name" value="Ankyrin repeat"/>
    <property type="match status" value="1"/>
</dbReference>
<proteinExistence type="predicted"/>
<dbReference type="InterPro" id="IPR002110">
    <property type="entry name" value="Ankyrin_rpt"/>
</dbReference>
<dbReference type="EnsemblPlants" id="OBART11G05070.1">
    <property type="protein sequence ID" value="OBART11G05070.1"/>
    <property type="gene ID" value="OBART11G05070"/>
</dbReference>
<sequence length="105" mass="10960">MATAPPGTVYMKDSDGLSVLLVVAKLGHADVVKQLIGICHDAVELRDSHGETFLHSAVREKRSSIVSLAIKKHKQVGGLLDAQDGDGNTPLHIAVVGGAPGIPDF</sequence>
<dbReference type="STRING" id="65489.A0A0D3HIZ0"/>
<keyword evidence="2" id="KW-0040">ANK repeat</keyword>
<dbReference type="Proteomes" id="UP000026960">
    <property type="component" value="Chromosome 11"/>
</dbReference>
<dbReference type="GO" id="GO:0005886">
    <property type="term" value="C:plasma membrane"/>
    <property type="evidence" value="ECO:0007669"/>
    <property type="project" value="TreeGrafter"/>
</dbReference>
<reference evidence="3" key="1">
    <citation type="journal article" date="2009" name="Rice">
        <title>De Novo Next Generation Sequencing of Plant Genomes.</title>
        <authorList>
            <person name="Rounsley S."/>
            <person name="Marri P.R."/>
            <person name="Yu Y."/>
            <person name="He R."/>
            <person name="Sisneros N."/>
            <person name="Goicoechea J.L."/>
            <person name="Lee S.J."/>
            <person name="Angelova A."/>
            <person name="Kudrna D."/>
            <person name="Luo M."/>
            <person name="Affourtit J."/>
            <person name="Desany B."/>
            <person name="Knight J."/>
            <person name="Niazi F."/>
            <person name="Egholm M."/>
            <person name="Wing R.A."/>
        </authorList>
    </citation>
    <scope>NUCLEOTIDE SEQUENCE [LARGE SCALE GENOMIC DNA]</scope>
    <source>
        <strain evidence="3">cv. IRGC 105608</strain>
    </source>
</reference>
<evidence type="ECO:0000313" key="3">
    <source>
        <dbReference type="EnsemblPlants" id="OBART11G05070.1"/>
    </source>
</evidence>
<evidence type="ECO:0000313" key="4">
    <source>
        <dbReference type="Proteomes" id="UP000026960"/>
    </source>
</evidence>
<accession>A0A0D3HIZ0</accession>
<dbReference type="eggNOG" id="KOG0504">
    <property type="taxonomic scope" value="Eukaryota"/>
</dbReference>
<dbReference type="Pfam" id="PF12796">
    <property type="entry name" value="Ank_2"/>
    <property type="match status" value="1"/>
</dbReference>
<reference evidence="3" key="2">
    <citation type="submission" date="2015-03" db="UniProtKB">
        <authorList>
            <consortium name="EnsemblPlants"/>
        </authorList>
    </citation>
    <scope>IDENTIFICATION</scope>
</reference>
<dbReference type="Gene3D" id="1.25.40.20">
    <property type="entry name" value="Ankyrin repeat-containing domain"/>
    <property type="match status" value="1"/>
</dbReference>
<protein>
    <submittedName>
        <fullName evidence="3">Uncharacterized protein</fullName>
    </submittedName>
</protein>
<dbReference type="AlphaFoldDB" id="A0A0D3HIZ0"/>
<dbReference type="Gramene" id="OBART11G05070.1">
    <property type="protein sequence ID" value="OBART11G05070.1"/>
    <property type="gene ID" value="OBART11G05070"/>
</dbReference>
<dbReference type="HOGENOM" id="CLU_2240682_0_0_1"/>
<dbReference type="PANTHER" id="PTHR24186:SF41">
    <property type="entry name" value="PGG DOMAIN-CONTAINING PROTEIN"/>
    <property type="match status" value="1"/>
</dbReference>
<organism evidence="3">
    <name type="scientific">Oryza barthii</name>
    <dbReference type="NCBI Taxonomy" id="65489"/>
    <lineage>
        <taxon>Eukaryota</taxon>
        <taxon>Viridiplantae</taxon>
        <taxon>Streptophyta</taxon>
        <taxon>Embryophyta</taxon>
        <taxon>Tracheophyta</taxon>
        <taxon>Spermatophyta</taxon>
        <taxon>Magnoliopsida</taxon>
        <taxon>Liliopsida</taxon>
        <taxon>Poales</taxon>
        <taxon>Poaceae</taxon>
        <taxon>BOP clade</taxon>
        <taxon>Oryzoideae</taxon>
        <taxon>Oryzeae</taxon>
        <taxon>Oryzinae</taxon>
        <taxon>Oryza</taxon>
    </lineage>
</organism>
<evidence type="ECO:0000256" key="1">
    <source>
        <dbReference type="ARBA" id="ARBA00022737"/>
    </source>
</evidence>